<gene>
    <name evidence="1" type="ORF">IAD04_06390</name>
</gene>
<dbReference type="AlphaFoldDB" id="A0A9D1KAQ6"/>
<sequence>MDEKTTVEDKELIMQGLTAVVAKKGFTIEYASQKTLGKGCYGLCNRKDKKILLLEGMSDIQTISTMVHECGHALAHTPYRKSFEGLTLHEKKEIKEVEAESIACVVCSYLGLDTENFNFSYISEWAEGDISKFRKNIDVIGQYATELIDGIEVVFQQERIKKYEAQKQEEAIKQSPVKKTKRPIKQIEAVAS</sequence>
<evidence type="ECO:0008006" key="3">
    <source>
        <dbReference type="Google" id="ProtNLM"/>
    </source>
</evidence>
<evidence type="ECO:0000313" key="2">
    <source>
        <dbReference type="Proteomes" id="UP000886893"/>
    </source>
</evidence>
<protein>
    <recommendedName>
        <fullName evidence="3">IrrE N-terminal-like domain-containing protein</fullName>
    </recommendedName>
</protein>
<dbReference type="Proteomes" id="UP000886893">
    <property type="component" value="Unassembled WGS sequence"/>
</dbReference>
<organism evidence="1 2">
    <name type="scientific">Candidatus Caccosoma faecigallinarum</name>
    <dbReference type="NCBI Taxonomy" id="2840720"/>
    <lineage>
        <taxon>Bacteria</taxon>
        <taxon>Bacillati</taxon>
        <taxon>Bacillota</taxon>
        <taxon>Bacillota incertae sedis</taxon>
        <taxon>Candidatus Caccosoma</taxon>
    </lineage>
</organism>
<reference evidence="1" key="1">
    <citation type="submission" date="2020-10" db="EMBL/GenBank/DDBJ databases">
        <authorList>
            <person name="Gilroy R."/>
        </authorList>
    </citation>
    <scope>NUCLEOTIDE SEQUENCE</scope>
    <source>
        <strain evidence="1">14508</strain>
    </source>
</reference>
<reference evidence="1" key="2">
    <citation type="journal article" date="2021" name="PeerJ">
        <title>Extensive microbial diversity within the chicken gut microbiome revealed by metagenomics and culture.</title>
        <authorList>
            <person name="Gilroy R."/>
            <person name="Ravi A."/>
            <person name="Getino M."/>
            <person name="Pursley I."/>
            <person name="Horton D.L."/>
            <person name="Alikhan N.F."/>
            <person name="Baker D."/>
            <person name="Gharbi K."/>
            <person name="Hall N."/>
            <person name="Watson M."/>
            <person name="Adriaenssens E.M."/>
            <person name="Foster-Nyarko E."/>
            <person name="Jarju S."/>
            <person name="Secka A."/>
            <person name="Antonio M."/>
            <person name="Oren A."/>
            <person name="Chaudhuri R.R."/>
            <person name="La Ragione R."/>
            <person name="Hildebrand F."/>
            <person name="Pallen M.J."/>
        </authorList>
    </citation>
    <scope>NUCLEOTIDE SEQUENCE</scope>
    <source>
        <strain evidence="1">14508</strain>
    </source>
</reference>
<evidence type="ECO:0000313" key="1">
    <source>
        <dbReference type="EMBL" id="HIT17979.1"/>
    </source>
</evidence>
<comment type="caution">
    <text evidence="1">The sequence shown here is derived from an EMBL/GenBank/DDBJ whole genome shotgun (WGS) entry which is preliminary data.</text>
</comment>
<name>A0A9D1KAQ6_9FIRM</name>
<dbReference type="EMBL" id="DVKI01000200">
    <property type="protein sequence ID" value="HIT17979.1"/>
    <property type="molecule type" value="Genomic_DNA"/>
</dbReference>
<proteinExistence type="predicted"/>
<accession>A0A9D1KAQ6</accession>